<dbReference type="InterPro" id="IPR036318">
    <property type="entry name" value="FAD-bd_PCMH-like_sf"/>
</dbReference>
<keyword evidence="9" id="KW-1185">Reference proteome</keyword>
<dbReference type="InterPro" id="IPR050416">
    <property type="entry name" value="FAD-linked_Oxidoreductase"/>
</dbReference>
<evidence type="ECO:0000256" key="5">
    <source>
        <dbReference type="ARBA" id="ARBA00023002"/>
    </source>
</evidence>
<evidence type="ECO:0000313" key="8">
    <source>
        <dbReference type="EMBL" id="KAK4467170.1"/>
    </source>
</evidence>
<evidence type="ECO:0000256" key="6">
    <source>
        <dbReference type="SAM" id="SignalP"/>
    </source>
</evidence>
<gene>
    <name evidence="8" type="ORF">QBC42DRAFT_215529</name>
</gene>
<reference evidence="8" key="1">
    <citation type="journal article" date="2023" name="Mol. Phylogenet. Evol.">
        <title>Genome-scale phylogeny and comparative genomics of the fungal order Sordariales.</title>
        <authorList>
            <person name="Hensen N."/>
            <person name="Bonometti L."/>
            <person name="Westerberg I."/>
            <person name="Brannstrom I.O."/>
            <person name="Guillou S."/>
            <person name="Cros-Aarteil S."/>
            <person name="Calhoun S."/>
            <person name="Haridas S."/>
            <person name="Kuo A."/>
            <person name="Mondo S."/>
            <person name="Pangilinan J."/>
            <person name="Riley R."/>
            <person name="LaButti K."/>
            <person name="Andreopoulos B."/>
            <person name="Lipzen A."/>
            <person name="Chen C."/>
            <person name="Yan M."/>
            <person name="Daum C."/>
            <person name="Ng V."/>
            <person name="Clum A."/>
            <person name="Steindorff A."/>
            <person name="Ohm R.A."/>
            <person name="Martin F."/>
            <person name="Silar P."/>
            <person name="Natvig D.O."/>
            <person name="Lalanne C."/>
            <person name="Gautier V."/>
            <person name="Ament-Velasquez S.L."/>
            <person name="Kruys A."/>
            <person name="Hutchinson M.I."/>
            <person name="Powell A.J."/>
            <person name="Barry K."/>
            <person name="Miller A.N."/>
            <person name="Grigoriev I.V."/>
            <person name="Debuchy R."/>
            <person name="Gladieux P."/>
            <person name="Hiltunen Thoren M."/>
            <person name="Johannesson H."/>
        </authorList>
    </citation>
    <scope>NUCLEOTIDE SEQUENCE</scope>
    <source>
        <strain evidence="8">PSN324</strain>
    </source>
</reference>
<dbReference type="Gene3D" id="3.40.462.20">
    <property type="match status" value="1"/>
</dbReference>
<dbReference type="InterPro" id="IPR016169">
    <property type="entry name" value="FAD-bd_PCMH_sub2"/>
</dbReference>
<feature type="domain" description="FAD-binding PCMH-type" evidence="7">
    <location>
        <begin position="55"/>
        <end position="228"/>
    </location>
</feature>
<keyword evidence="3" id="KW-0285">Flavoprotein</keyword>
<dbReference type="Gene3D" id="3.30.465.10">
    <property type="match status" value="1"/>
</dbReference>
<dbReference type="InterPro" id="IPR012951">
    <property type="entry name" value="BBE"/>
</dbReference>
<keyword evidence="4" id="KW-0274">FAD</keyword>
<dbReference type="EMBL" id="MU864928">
    <property type="protein sequence ID" value="KAK4467170.1"/>
    <property type="molecule type" value="Genomic_DNA"/>
</dbReference>
<name>A0AAV9I2C5_9PEZI</name>
<dbReference type="AlphaFoldDB" id="A0AAV9I2C5"/>
<dbReference type="Proteomes" id="UP001321749">
    <property type="component" value="Unassembled WGS sequence"/>
</dbReference>
<comment type="similarity">
    <text evidence="2">Belongs to the oxygen-dependent FAD-linked oxidoreductase family.</text>
</comment>
<evidence type="ECO:0000256" key="3">
    <source>
        <dbReference type="ARBA" id="ARBA00022630"/>
    </source>
</evidence>
<protein>
    <submittedName>
        <fullName evidence="8">Reticuline oxidase</fullName>
    </submittedName>
</protein>
<proteinExistence type="inferred from homology"/>
<reference evidence="8" key="2">
    <citation type="submission" date="2023-06" db="EMBL/GenBank/DDBJ databases">
        <authorList>
            <consortium name="Lawrence Berkeley National Laboratory"/>
            <person name="Mondo S.J."/>
            <person name="Hensen N."/>
            <person name="Bonometti L."/>
            <person name="Westerberg I."/>
            <person name="Brannstrom I.O."/>
            <person name="Guillou S."/>
            <person name="Cros-Aarteil S."/>
            <person name="Calhoun S."/>
            <person name="Haridas S."/>
            <person name="Kuo A."/>
            <person name="Pangilinan J."/>
            <person name="Riley R."/>
            <person name="Labutti K."/>
            <person name="Andreopoulos B."/>
            <person name="Lipzen A."/>
            <person name="Chen C."/>
            <person name="Yanf M."/>
            <person name="Daum C."/>
            <person name="Ng V."/>
            <person name="Clum A."/>
            <person name="Steindorff A."/>
            <person name="Ohm R."/>
            <person name="Martin F."/>
            <person name="Silar P."/>
            <person name="Natvig D."/>
            <person name="Lalanne C."/>
            <person name="Gautier V."/>
            <person name="Ament-Velasquez S.L."/>
            <person name="Kruys A."/>
            <person name="Hutchinson M.I."/>
            <person name="Powell A.J."/>
            <person name="Barry K."/>
            <person name="Miller A.N."/>
            <person name="Grigoriev I.V."/>
            <person name="Debuchy R."/>
            <person name="Gladieux P."/>
            <person name="Thoren M.H."/>
            <person name="Johannesson H."/>
        </authorList>
    </citation>
    <scope>NUCLEOTIDE SEQUENCE</scope>
    <source>
        <strain evidence="8">PSN324</strain>
    </source>
</reference>
<accession>A0AAV9I2C5</accession>
<dbReference type="GO" id="GO:0016491">
    <property type="term" value="F:oxidoreductase activity"/>
    <property type="evidence" value="ECO:0007669"/>
    <property type="project" value="UniProtKB-KW"/>
</dbReference>
<dbReference type="InterPro" id="IPR016166">
    <property type="entry name" value="FAD-bd_PCMH"/>
</dbReference>
<evidence type="ECO:0000313" key="9">
    <source>
        <dbReference type="Proteomes" id="UP001321749"/>
    </source>
</evidence>
<keyword evidence="6" id="KW-0732">Signal</keyword>
<feature type="chain" id="PRO_5043754165" evidence="6">
    <location>
        <begin position="17"/>
        <end position="489"/>
    </location>
</feature>
<organism evidence="8 9">
    <name type="scientific">Cladorrhinum samala</name>
    <dbReference type="NCBI Taxonomy" id="585594"/>
    <lineage>
        <taxon>Eukaryota</taxon>
        <taxon>Fungi</taxon>
        <taxon>Dikarya</taxon>
        <taxon>Ascomycota</taxon>
        <taxon>Pezizomycotina</taxon>
        <taxon>Sordariomycetes</taxon>
        <taxon>Sordariomycetidae</taxon>
        <taxon>Sordariales</taxon>
        <taxon>Podosporaceae</taxon>
        <taxon>Cladorrhinum</taxon>
    </lineage>
</organism>
<comment type="caution">
    <text evidence="8">The sequence shown here is derived from an EMBL/GenBank/DDBJ whole genome shotgun (WGS) entry which is preliminary data.</text>
</comment>
<sequence length="489" mass="53071">MLRLAPFVALLGLANASPFDKAATLTDCLVDSGVPVNAPGSADWKLDAAPFNLRLNFTPVAIAVPTTSKHVQDAVACAAQLGIKANAKCGGHSYASFGLGGEDGHLTIEMDRMNKVVLDNTTGIATVEGGSRLGHVAYELYAQGKRGLSHGTCPGVGIGGHALHGGFGVSSNTKGLALDWMVGATVVLANSTIVNASATENADLFWALRGAGSSMGIVTEFRFNTFEAPETVTYFVAPVQWPTEARALVGVRAVQEFAKTMPRELNMRLFIAKRFINLEGLYYGDKASLQAALAPLQKITNATLAMATTGGWLDQMKHFGGGVNLDQGHPYSQHETFFSTSLYTKALSEEKLQDFVSYWFKQAKSNTRDWYVQIDLHSSDSSAVREVSQDSTSYAHRDYLLMYLFYDRVDKGLYPANGHAIMQNFANNLTAGLERNEWGMYINYPDSSLDQESAQTSYWGKNLPRLQAIKKAVDPNDLFHYPQGVLPAA</sequence>
<evidence type="ECO:0000259" key="7">
    <source>
        <dbReference type="PROSITE" id="PS51387"/>
    </source>
</evidence>
<evidence type="ECO:0000256" key="1">
    <source>
        <dbReference type="ARBA" id="ARBA00001974"/>
    </source>
</evidence>
<evidence type="ECO:0000256" key="2">
    <source>
        <dbReference type="ARBA" id="ARBA00005466"/>
    </source>
</evidence>
<dbReference type="PANTHER" id="PTHR42973:SF39">
    <property type="entry name" value="FAD-BINDING PCMH-TYPE DOMAIN-CONTAINING PROTEIN"/>
    <property type="match status" value="1"/>
</dbReference>
<feature type="signal peptide" evidence="6">
    <location>
        <begin position="1"/>
        <end position="16"/>
    </location>
</feature>
<dbReference type="SUPFAM" id="SSF56176">
    <property type="entry name" value="FAD-binding/transporter-associated domain-like"/>
    <property type="match status" value="1"/>
</dbReference>
<dbReference type="PROSITE" id="PS51387">
    <property type="entry name" value="FAD_PCMH"/>
    <property type="match status" value="1"/>
</dbReference>
<dbReference type="GO" id="GO:0071949">
    <property type="term" value="F:FAD binding"/>
    <property type="evidence" value="ECO:0007669"/>
    <property type="project" value="InterPro"/>
</dbReference>
<dbReference type="Pfam" id="PF01565">
    <property type="entry name" value="FAD_binding_4"/>
    <property type="match status" value="1"/>
</dbReference>
<keyword evidence="5" id="KW-0560">Oxidoreductase</keyword>
<dbReference type="PANTHER" id="PTHR42973">
    <property type="entry name" value="BINDING OXIDOREDUCTASE, PUTATIVE (AFU_ORTHOLOGUE AFUA_1G17690)-RELATED"/>
    <property type="match status" value="1"/>
</dbReference>
<dbReference type="Pfam" id="PF08031">
    <property type="entry name" value="BBE"/>
    <property type="match status" value="1"/>
</dbReference>
<comment type="cofactor">
    <cofactor evidence="1">
        <name>FAD</name>
        <dbReference type="ChEBI" id="CHEBI:57692"/>
    </cofactor>
</comment>
<evidence type="ECO:0000256" key="4">
    <source>
        <dbReference type="ARBA" id="ARBA00022827"/>
    </source>
</evidence>
<dbReference type="InterPro" id="IPR006094">
    <property type="entry name" value="Oxid_FAD_bind_N"/>
</dbReference>